<comment type="similarity">
    <text evidence="2 8">Belongs to the cytochrome P450 family.</text>
</comment>
<dbReference type="PANTHER" id="PTHR24300:SF403">
    <property type="entry name" value="CYTOCHROME P450 306A1"/>
    <property type="match status" value="1"/>
</dbReference>
<evidence type="ECO:0008006" key="11">
    <source>
        <dbReference type="Google" id="ProtNLM"/>
    </source>
</evidence>
<proteinExistence type="inferred from homology"/>
<evidence type="ECO:0000256" key="1">
    <source>
        <dbReference type="ARBA" id="ARBA00001971"/>
    </source>
</evidence>
<dbReference type="PRINTS" id="PR00385">
    <property type="entry name" value="P450"/>
</dbReference>
<dbReference type="InterPro" id="IPR017972">
    <property type="entry name" value="Cyt_P450_CS"/>
</dbReference>
<comment type="cofactor">
    <cofactor evidence="1 7">
        <name>heme</name>
        <dbReference type="ChEBI" id="CHEBI:30413"/>
    </cofactor>
</comment>
<accession>A0AA88YL73</accession>
<keyword evidence="6 8" id="KW-0503">Monooxygenase</keyword>
<evidence type="ECO:0000256" key="2">
    <source>
        <dbReference type="ARBA" id="ARBA00010617"/>
    </source>
</evidence>
<dbReference type="GO" id="GO:0005737">
    <property type="term" value="C:cytoplasm"/>
    <property type="evidence" value="ECO:0007669"/>
    <property type="project" value="TreeGrafter"/>
</dbReference>
<evidence type="ECO:0000313" key="9">
    <source>
        <dbReference type="EMBL" id="KAK3101810.1"/>
    </source>
</evidence>
<protein>
    <recommendedName>
        <fullName evidence="11">Cytochrome P450</fullName>
    </recommendedName>
</protein>
<dbReference type="AlphaFoldDB" id="A0AA88YL73"/>
<comment type="caution">
    <text evidence="9">The sequence shown here is derived from an EMBL/GenBank/DDBJ whole genome shotgun (WGS) entry which is preliminary data.</text>
</comment>
<dbReference type="InterPro" id="IPR001128">
    <property type="entry name" value="Cyt_P450"/>
</dbReference>
<keyword evidence="3 7" id="KW-0479">Metal-binding</keyword>
<sequence>MKHKRLLINQRDQWATGADLGRPSATLIADAILIILNTKWKRNLPPGPRGFPLIGSIIEMKSKDRTEDFARLRKQYGDVFYIKLGLSEFIVINGTKALQELIVKRADALSDRPAFMASRAGSTGIAATSGDLWKEQRTFAIRTLRSFGVGKRCLETQVMDEVTILVNEIEKLKGSPFDISHLLSISISNIICSIVFGKRFEHDDEKFLLIMNLVHAQFSKTNLLGSGFASWLKYLPGDPTGIKESTERRDAIQRFLIEQIREHRQTFNKENIRDYIDAFLLEQQSQTSSESYYSDDQLLGTIRNFFNAGSDTTATTIRWAIYYLIRNPNIQAKMYEEIHTVIGDDVCPSMEHRKGLPYCEAVMAESQRLGNIVPLSVPHGVKYDVNWNGYVIPKGSTIILNLTSVCMDPVIFPKPKEFKPERFLTKDGRFEGKTQFFPFSLGRRICLGESLARMELFLFLVSIVQRFHILPEKEGVFPEVDVMIGITRSPSSFRFRAINRN</sequence>
<dbReference type="FunFam" id="1.10.630.10:FF:000036">
    <property type="entry name" value="CYtochrome P450 family"/>
    <property type="match status" value="1"/>
</dbReference>
<evidence type="ECO:0000313" key="10">
    <source>
        <dbReference type="Proteomes" id="UP001186944"/>
    </source>
</evidence>
<dbReference type="GO" id="GO:0006805">
    <property type="term" value="P:xenobiotic metabolic process"/>
    <property type="evidence" value="ECO:0007669"/>
    <property type="project" value="TreeGrafter"/>
</dbReference>
<dbReference type="PRINTS" id="PR00463">
    <property type="entry name" value="EP450I"/>
</dbReference>
<dbReference type="GO" id="GO:0006082">
    <property type="term" value="P:organic acid metabolic process"/>
    <property type="evidence" value="ECO:0007669"/>
    <property type="project" value="TreeGrafter"/>
</dbReference>
<dbReference type="Gene3D" id="1.10.630.10">
    <property type="entry name" value="Cytochrome P450"/>
    <property type="match status" value="1"/>
</dbReference>
<evidence type="ECO:0000256" key="4">
    <source>
        <dbReference type="ARBA" id="ARBA00023002"/>
    </source>
</evidence>
<dbReference type="PROSITE" id="PS00086">
    <property type="entry name" value="CYTOCHROME_P450"/>
    <property type="match status" value="1"/>
</dbReference>
<dbReference type="PANTHER" id="PTHR24300">
    <property type="entry name" value="CYTOCHROME P450 508A4-RELATED"/>
    <property type="match status" value="1"/>
</dbReference>
<evidence type="ECO:0000256" key="5">
    <source>
        <dbReference type="ARBA" id="ARBA00023004"/>
    </source>
</evidence>
<evidence type="ECO:0000256" key="6">
    <source>
        <dbReference type="ARBA" id="ARBA00023033"/>
    </source>
</evidence>
<evidence type="ECO:0000256" key="7">
    <source>
        <dbReference type="PIRSR" id="PIRSR602401-1"/>
    </source>
</evidence>
<dbReference type="Proteomes" id="UP001186944">
    <property type="component" value="Unassembled WGS sequence"/>
</dbReference>
<evidence type="ECO:0000256" key="3">
    <source>
        <dbReference type="ARBA" id="ARBA00022723"/>
    </source>
</evidence>
<organism evidence="9 10">
    <name type="scientific">Pinctada imbricata</name>
    <name type="common">Atlantic pearl-oyster</name>
    <name type="synonym">Pinctada martensii</name>
    <dbReference type="NCBI Taxonomy" id="66713"/>
    <lineage>
        <taxon>Eukaryota</taxon>
        <taxon>Metazoa</taxon>
        <taxon>Spiralia</taxon>
        <taxon>Lophotrochozoa</taxon>
        <taxon>Mollusca</taxon>
        <taxon>Bivalvia</taxon>
        <taxon>Autobranchia</taxon>
        <taxon>Pteriomorphia</taxon>
        <taxon>Pterioida</taxon>
        <taxon>Pterioidea</taxon>
        <taxon>Pteriidae</taxon>
        <taxon>Pinctada</taxon>
    </lineage>
</organism>
<gene>
    <name evidence="9" type="ORF">FSP39_006532</name>
</gene>
<dbReference type="Pfam" id="PF00067">
    <property type="entry name" value="p450"/>
    <property type="match status" value="1"/>
</dbReference>
<keyword evidence="5 7" id="KW-0408">Iron</keyword>
<dbReference type="GO" id="GO:0020037">
    <property type="term" value="F:heme binding"/>
    <property type="evidence" value="ECO:0007669"/>
    <property type="project" value="InterPro"/>
</dbReference>
<keyword evidence="4 8" id="KW-0560">Oxidoreductase</keyword>
<dbReference type="GO" id="GO:0016712">
    <property type="term" value="F:oxidoreductase activity, acting on paired donors, with incorporation or reduction of molecular oxygen, reduced flavin or flavoprotein as one donor, and incorporation of one atom of oxygen"/>
    <property type="evidence" value="ECO:0007669"/>
    <property type="project" value="TreeGrafter"/>
</dbReference>
<keyword evidence="7 8" id="KW-0349">Heme</keyword>
<reference evidence="9" key="1">
    <citation type="submission" date="2019-08" db="EMBL/GenBank/DDBJ databases">
        <title>The improved chromosome-level genome for the pearl oyster Pinctada fucata martensii using PacBio sequencing and Hi-C.</title>
        <authorList>
            <person name="Zheng Z."/>
        </authorList>
    </citation>
    <scope>NUCLEOTIDE SEQUENCE</scope>
    <source>
        <strain evidence="9">ZZ-2019</strain>
        <tissue evidence="9">Adductor muscle</tissue>
    </source>
</reference>
<dbReference type="InterPro" id="IPR050182">
    <property type="entry name" value="Cytochrome_P450_fam2"/>
</dbReference>
<dbReference type="GO" id="GO:0008395">
    <property type="term" value="F:steroid hydroxylase activity"/>
    <property type="evidence" value="ECO:0007669"/>
    <property type="project" value="TreeGrafter"/>
</dbReference>
<dbReference type="SUPFAM" id="SSF48264">
    <property type="entry name" value="Cytochrome P450"/>
    <property type="match status" value="1"/>
</dbReference>
<keyword evidence="10" id="KW-1185">Reference proteome</keyword>
<dbReference type="InterPro" id="IPR036396">
    <property type="entry name" value="Cyt_P450_sf"/>
</dbReference>
<dbReference type="GO" id="GO:0005506">
    <property type="term" value="F:iron ion binding"/>
    <property type="evidence" value="ECO:0007669"/>
    <property type="project" value="InterPro"/>
</dbReference>
<evidence type="ECO:0000256" key="8">
    <source>
        <dbReference type="RuleBase" id="RU000461"/>
    </source>
</evidence>
<name>A0AA88YL73_PINIB</name>
<feature type="binding site" description="axial binding residue" evidence="7">
    <location>
        <position position="446"/>
    </location>
    <ligand>
        <name>heme</name>
        <dbReference type="ChEBI" id="CHEBI:30413"/>
    </ligand>
    <ligandPart>
        <name>Fe</name>
        <dbReference type="ChEBI" id="CHEBI:18248"/>
    </ligandPart>
</feature>
<dbReference type="EMBL" id="VSWD01000005">
    <property type="protein sequence ID" value="KAK3101810.1"/>
    <property type="molecule type" value="Genomic_DNA"/>
</dbReference>
<dbReference type="InterPro" id="IPR002401">
    <property type="entry name" value="Cyt_P450_E_grp-I"/>
</dbReference>